<keyword evidence="10" id="KW-1185">Reference proteome</keyword>
<proteinExistence type="inferred from homology"/>
<keyword evidence="3" id="KW-0479">Metal-binding</keyword>
<evidence type="ECO:0000256" key="7">
    <source>
        <dbReference type="SAM" id="SignalP"/>
    </source>
</evidence>
<dbReference type="GO" id="GO:0005737">
    <property type="term" value="C:cytoplasm"/>
    <property type="evidence" value="ECO:0007669"/>
    <property type="project" value="TreeGrafter"/>
</dbReference>
<comment type="similarity">
    <text evidence="2">Belongs to the zinc-containing alcohol dehydrogenase family.</text>
</comment>
<evidence type="ECO:0000256" key="3">
    <source>
        <dbReference type="ARBA" id="ARBA00022723"/>
    </source>
</evidence>
<dbReference type="GO" id="GO:0004022">
    <property type="term" value="F:alcohol dehydrogenase (NAD+) activity"/>
    <property type="evidence" value="ECO:0007669"/>
    <property type="project" value="TreeGrafter"/>
</dbReference>
<dbReference type="Gene3D" id="3.90.180.10">
    <property type="entry name" value="Medium-chain alcohol dehydrogenases, catalytic domain"/>
    <property type="match status" value="1"/>
</dbReference>
<sequence length="287" mass="30944">MNFLALTLVTVAVLVGVTERKRPQAVGNDVYALSKVGDRAGVKWVESTCGVCEMCSNGFDQVQCLDVVHHAIEVADGVTDEEADPIMCGGFSAYAACKRTEVKPGEWLVILGAGRGVGHFALQYAMAMGIRVIAVDRGREKEQMCRRLGADRFMDSSKDFVAEVMRITTYGAHAVLLAAPSKEAYDLAPHTLKFRGTMVALSIPKYPTIIAGSSAALIIGKKLSIIGSLVGTKRETDEALDFAARGLIYPVLTKGTLYDLDRFCDLLQAGKVPGRVVIKVSTQSLRK</sequence>
<dbReference type="SUPFAM" id="SSF50129">
    <property type="entry name" value="GroES-like"/>
    <property type="match status" value="1"/>
</dbReference>
<dbReference type="Proteomes" id="UP000720189">
    <property type="component" value="Unassembled WGS sequence"/>
</dbReference>
<dbReference type="GO" id="GO:0046872">
    <property type="term" value="F:metal ion binding"/>
    <property type="evidence" value="ECO:0007669"/>
    <property type="project" value="UniProtKB-KW"/>
</dbReference>
<feature type="chain" id="PRO_5040436490" description="Alcohol dehydrogenase-like C-terminal domain-containing protein" evidence="7">
    <location>
        <begin position="21"/>
        <end position="287"/>
    </location>
</feature>
<dbReference type="Gene3D" id="3.40.50.720">
    <property type="entry name" value="NAD(P)-binding Rossmann-like Domain"/>
    <property type="match status" value="1"/>
</dbReference>
<dbReference type="PANTHER" id="PTHR42940:SF3">
    <property type="entry name" value="ALCOHOL DEHYDROGENASE 1-RELATED"/>
    <property type="match status" value="1"/>
</dbReference>
<evidence type="ECO:0000256" key="1">
    <source>
        <dbReference type="ARBA" id="ARBA00001947"/>
    </source>
</evidence>
<dbReference type="InterPro" id="IPR036291">
    <property type="entry name" value="NAD(P)-bd_dom_sf"/>
</dbReference>
<evidence type="ECO:0000256" key="2">
    <source>
        <dbReference type="ARBA" id="ARBA00008072"/>
    </source>
</evidence>
<dbReference type="FunFam" id="3.40.50.720:FF:000039">
    <property type="entry name" value="Alcohol dehydrogenase AdhP"/>
    <property type="match status" value="1"/>
</dbReference>
<dbReference type="RefSeq" id="XP_046055633.1">
    <property type="nucleotide sequence ID" value="XM_046195042.1"/>
</dbReference>
<dbReference type="AlphaFoldDB" id="A0A9P9KSQ3"/>
<comment type="cofactor">
    <cofactor evidence="1">
        <name>Zn(2+)</name>
        <dbReference type="ChEBI" id="CHEBI:29105"/>
    </cofactor>
</comment>
<gene>
    <name evidence="9" type="ORF">BKA55DRAFT_590131</name>
</gene>
<evidence type="ECO:0000256" key="4">
    <source>
        <dbReference type="ARBA" id="ARBA00022833"/>
    </source>
</evidence>
<comment type="caution">
    <text evidence="9">The sequence shown here is derived from an EMBL/GenBank/DDBJ whole genome shotgun (WGS) entry which is preliminary data.</text>
</comment>
<dbReference type="OrthoDB" id="1879366at2759"/>
<reference evidence="9" key="1">
    <citation type="journal article" date="2021" name="Nat. Commun.">
        <title>Genetic determinants of endophytism in the Arabidopsis root mycobiome.</title>
        <authorList>
            <person name="Mesny F."/>
            <person name="Miyauchi S."/>
            <person name="Thiergart T."/>
            <person name="Pickel B."/>
            <person name="Atanasova L."/>
            <person name="Karlsson M."/>
            <person name="Huettel B."/>
            <person name="Barry K.W."/>
            <person name="Haridas S."/>
            <person name="Chen C."/>
            <person name="Bauer D."/>
            <person name="Andreopoulos W."/>
            <person name="Pangilinan J."/>
            <person name="LaButti K."/>
            <person name="Riley R."/>
            <person name="Lipzen A."/>
            <person name="Clum A."/>
            <person name="Drula E."/>
            <person name="Henrissat B."/>
            <person name="Kohler A."/>
            <person name="Grigoriev I.V."/>
            <person name="Martin F.M."/>
            <person name="Hacquard S."/>
        </authorList>
    </citation>
    <scope>NUCLEOTIDE SEQUENCE</scope>
    <source>
        <strain evidence="9">MPI-CAGE-AT-0023</strain>
    </source>
</reference>
<evidence type="ECO:0000313" key="9">
    <source>
        <dbReference type="EMBL" id="KAH7267814.1"/>
    </source>
</evidence>
<keyword evidence="4" id="KW-0862">Zinc</keyword>
<accession>A0A9P9KSQ3</accession>
<feature type="signal peptide" evidence="7">
    <location>
        <begin position="1"/>
        <end position="20"/>
    </location>
</feature>
<feature type="domain" description="Alcohol dehydrogenase-like C-terminal" evidence="8">
    <location>
        <begin position="116"/>
        <end position="244"/>
    </location>
</feature>
<dbReference type="InterPro" id="IPR011032">
    <property type="entry name" value="GroES-like_sf"/>
</dbReference>
<protein>
    <recommendedName>
        <fullName evidence="8">Alcohol dehydrogenase-like C-terminal domain-containing protein</fullName>
    </recommendedName>
</protein>
<dbReference type="Pfam" id="PF00107">
    <property type="entry name" value="ADH_zinc_N"/>
    <property type="match status" value="1"/>
</dbReference>
<dbReference type="PANTHER" id="PTHR42940">
    <property type="entry name" value="ALCOHOL DEHYDROGENASE 1-RELATED"/>
    <property type="match status" value="1"/>
</dbReference>
<dbReference type="GeneID" id="70224996"/>
<keyword evidence="7" id="KW-0732">Signal</keyword>
<keyword evidence="5" id="KW-0560">Oxidoreductase</keyword>
<dbReference type="EMBL" id="JAGMUX010000002">
    <property type="protein sequence ID" value="KAH7267814.1"/>
    <property type="molecule type" value="Genomic_DNA"/>
</dbReference>
<dbReference type="SUPFAM" id="SSF51735">
    <property type="entry name" value="NAD(P)-binding Rossmann-fold domains"/>
    <property type="match status" value="1"/>
</dbReference>
<organism evidence="9 10">
    <name type="scientific">Fusarium redolens</name>
    <dbReference type="NCBI Taxonomy" id="48865"/>
    <lineage>
        <taxon>Eukaryota</taxon>
        <taxon>Fungi</taxon>
        <taxon>Dikarya</taxon>
        <taxon>Ascomycota</taxon>
        <taxon>Pezizomycotina</taxon>
        <taxon>Sordariomycetes</taxon>
        <taxon>Hypocreomycetidae</taxon>
        <taxon>Hypocreales</taxon>
        <taxon>Nectriaceae</taxon>
        <taxon>Fusarium</taxon>
        <taxon>Fusarium redolens species complex</taxon>
    </lineage>
</organism>
<evidence type="ECO:0000313" key="10">
    <source>
        <dbReference type="Proteomes" id="UP000720189"/>
    </source>
</evidence>
<name>A0A9P9KSQ3_FUSRE</name>
<evidence type="ECO:0000256" key="5">
    <source>
        <dbReference type="ARBA" id="ARBA00023002"/>
    </source>
</evidence>
<keyword evidence="6" id="KW-0520">NAD</keyword>
<evidence type="ECO:0000256" key="6">
    <source>
        <dbReference type="ARBA" id="ARBA00023027"/>
    </source>
</evidence>
<dbReference type="InterPro" id="IPR013149">
    <property type="entry name" value="ADH-like_C"/>
</dbReference>
<evidence type="ECO:0000259" key="8">
    <source>
        <dbReference type="Pfam" id="PF00107"/>
    </source>
</evidence>